<evidence type="ECO:0000313" key="2">
    <source>
        <dbReference type="EMBL" id="STQ91953.1"/>
    </source>
</evidence>
<evidence type="ECO:0000313" key="5">
    <source>
        <dbReference type="Proteomes" id="UP000295794"/>
    </source>
</evidence>
<dbReference type="EMBL" id="SMBT01000022">
    <property type="protein sequence ID" value="TCU81404.1"/>
    <property type="molecule type" value="Genomic_DNA"/>
</dbReference>
<dbReference type="PROSITE" id="PS50994">
    <property type="entry name" value="INTEGRASE"/>
    <property type="match status" value="1"/>
</dbReference>
<proteinExistence type="predicted"/>
<dbReference type="AlphaFoldDB" id="A0A377QAK4"/>
<reference evidence="3 5" key="2">
    <citation type="submission" date="2019-03" db="EMBL/GenBank/DDBJ databases">
        <title>Genomic Encyclopedia of Type Strains, Phase IV (KMG-IV): sequencing the most valuable type-strain genomes for metagenomic binning, comparative biology and taxonomic classification.</title>
        <authorList>
            <person name="Goeker M."/>
        </authorList>
    </citation>
    <scope>NUCLEOTIDE SEQUENCE [LARGE SCALE GENOMIC DNA]</scope>
    <source>
        <strain evidence="3 5">DSM 3764</strain>
    </source>
</reference>
<sequence>MTKFINVNSAFESITQEPQFLHPARILWIDKENDSAVLITIEDPPKQPWSISLTELDSLLQEKKIRHTVIKVPAFMLALEDEIDTKAKHIRETSWERIQPLLETKYLGEIFVPQAMGTMIAAHAKAINLPRKTLYRLLYRYWLFGGTKNALLPNYVRSGGAGKAKTFAKGKINGRPPKYLGLVTETKAKILTEEDKAAIKIGYALYKNNVVECVTDAYNRTLNKFYRAEHSVPGYSDDDFNLKPAHELPKLTQFQYWGKKAFDAITVLRSRKGERKWEKDHRALIGRANQGLFGPCHRFEIDATIADVYLVSRFNRNWIIGRPVVYVVVDVFSRMIVGIYIGLEGPSWNGARQALWNAFSNKVDFCRQFDIQINPSDWPCHHLPQEICADRGEMLGIAAENLATGLGIDLAIAPPYRPDWKAIVESRFRVLNRLTQIQWAPGGVAQRIKERGERDYRLDATLDLHEFTKIMVASVLHYNRHSRQPDWLNKDMIAQEIDSTPISLWNWGIEHGFGAPNIHSPELVYLHLLPKAKASVQAGGIYFEGMFYTSASDGDGMKFARARAKGREPIDVWYDSTKPEHIWIRNEDKSFTTYHLRASEIRYRGHRLEEIMDMLEIIKQSSPDDQYTELVSKVQLDDQVQSIINQATAEKKLSQEDISSAQQVAGIRANRTIERAAERAAHTNPVVTTPTINTTPTVQPVANISETYGQRGGEVIDLLSRLRKK</sequence>
<dbReference type="EMBL" id="UGHR01000001">
    <property type="protein sequence ID" value="STQ91953.1"/>
    <property type="molecule type" value="Genomic_DNA"/>
</dbReference>
<dbReference type="GO" id="GO:0003676">
    <property type="term" value="F:nucleic acid binding"/>
    <property type="evidence" value="ECO:0007669"/>
    <property type="project" value="InterPro"/>
</dbReference>
<dbReference type="Gene3D" id="3.30.420.10">
    <property type="entry name" value="Ribonuclease H-like superfamily/Ribonuclease H"/>
    <property type="match status" value="1"/>
</dbReference>
<dbReference type="InterPro" id="IPR001584">
    <property type="entry name" value="Integrase_cat-core"/>
</dbReference>
<dbReference type="Proteomes" id="UP000295794">
    <property type="component" value="Unassembled WGS sequence"/>
</dbReference>
<accession>A0A377QAK4</accession>
<gene>
    <name evidence="2" type="primary">tnsB</name>
    <name evidence="3" type="ORF">EV682_12242</name>
    <name evidence="2" type="ORF">NCTC11159_03036</name>
</gene>
<dbReference type="InterPro" id="IPR036397">
    <property type="entry name" value="RNaseH_sf"/>
</dbReference>
<dbReference type="RefSeq" id="WP_115228139.1">
    <property type="nucleotide sequence ID" value="NZ_CAWOLO010000022.1"/>
</dbReference>
<organism evidence="2 4">
    <name type="scientific">Iodobacter fluviatilis</name>
    <dbReference type="NCBI Taxonomy" id="537"/>
    <lineage>
        <taxon>Bacteria</taxon>
        <taxon>Pseudomonadati</taxon>
        <taxon>Pseudomonadota</taxon>
        <taxon>Betaproteobacteria</taxon>
        <taxon>Neisseriales</taxon>
        <taxon>Chitinibacteraceae</taxon>
        <taxon>Iodobacter</taxon>
    </lineage>
</organism>
<evidence type="ECO:0000313" key="4">
    <source>
        <dbReference type="Proteomes" id="UP000255108"/>
    </source>
</evidence>
<evidence type="ECO:0000313" key="3">
    <source>
        <dbReference type="EMBL" id="TCU81404.1"/>
    </source>
</evidence>
<protein>
    <submittedName>
        <fullName evidence="3">Integrase-like protein</fullName>
    </submittedName>
    <submittedName>
        <fullName evidence="2">Transposon Tn7 transposition protein tnsB</fullName>
    </submittedName>
</protein>
<dbReference type="Proteomes" id="UP000255108">
    <property type="component" value="Unassembled WGS sequence"/>
</dbReference>
<reference evidence="2 4" key="1">
    <citation type="submission" date="2018-06" db="EMBL/GenBank/DDBJ databases">
        <authorList>
            <consortium name="Pathogen Informatics"/>
            <person name="Doyle S."/>
        </authorList>
    </citation>
    <scope>NUCLEOTIDE SEQUENCE [LARGE SCALE GENOMIC DNA]</scope>
    <source>
        <strain evidence="2 4">NCTC11159</strain>
    </source>
</reference>
<keyword evidence="5" id="KW-1185">Reference proteome</keyword>
<dbReference type="InterPro" id="IPR012337">
    <property type="entry name" value="RNaseH-like_sf"/>
</dbReference>
<feature type="domain" description="Integrase catalytic" evidence="1">
    <location>
        <begin position="291"/>
        <end position="509"/>
    </location>
</feature>
<evidence type="ECO:0000259" key="1">
    <source>
        <dbReference type="PROSITE" id="PS50994"/>
    </source>
</evidence>
<dbReference type="OrthoDB" id="5439087at2"/>
<dbReference type="SUPFAM" id="SSF53098">
    <property type="entry name" value="Ribonuclease H-like"/>
    <property type="match status" value="1"/>
</dbReference>
<name>A0A377QAK4_9NEIS</name>
<dbReference type="GO" id="GO:0015074">
    <property type="term" value="P:DNA integration"/>
    <property type="evidence" value="ECO:0007669"/>
    <property type="project" value="InterPro"/>
</dbReference>